<evidence type="ECO:0000256" key="1">
    <source>
        <dbReference type="SAM" id="MobiDB-lite"/>
    </source>
</evidence>
<dbReference type="AlphaFoldDB" id="A0A9W6TZ11"/>
<evidence type="ECO:0000313" key="2">
    <source>
        <dbReference type="EMBL" id="GMF22740.1"/>
    </source>
</evidence>
<keyword evidence="3" id="KW-1185">Reference proteome</keyword>
<comment type="caution">
    <text evidence="2">The sequence shown here is derived from an EMBL/GenBank/DDBJ whole genome shotgun (WGS) entry which is preliminary data.</text>
</comment>
<protein>
    <submittedName>
        <fullName evidence="2">Unnamed protein product</fullName>
    </submittedName>
</protein>
<feature type="compositionally biased region" description="Basic and acidic residues" evidence="1">
    <location>
        <begin position="9"/>
        <end position="30"/>
    </location>
</feature>
<sequence length="108" mass="11084">MRLPSSPGDGRDSFNVKLTVGEHGDTRRGDALGPQTGSTTAAVVSDRSPLPEHGEQGAADRGQVGTGQVPDGRGAGRSTARRRGAADRHPPGGRLPSRRMAASAAFNT</sequence>
<feature type="region of interest" description="Disordered" evidence="1">
    <location>
        <begin position="1"/>
        <end position="108"/>
    </location>
</feature>
<dbReference type="EMBL" id="BSXW01000449">
    <property type="protein sequence ID" value="GMF22740.1"/>
    <property type="molecule type" value="Genomic_DNA"/>
</dbReference>
<reference evidence="2" key="1">
    <citation type="submission" date="2023-04" db="EMBL/GenBank/DDBJ databases">
        <title>Phytophthora lilii NBRC 32176.</title>
        <authorList>
            <person name="Ichikawa N."/>
            <person name="Sato H."/>
            <person name="Tonouchi N."/>
        </authorList>
    </citation>
    <scope>NUCLEOTIDE SEQUENCE</scope>
    <source>
        <strain evidence="2">NBRC 32176</strain>
    </source>
</reference>
<name>A0A9W6TZ11_9STRA</name>
<dbReference type="Proteomes" id="UP001165083">
    <property type="component" value="Unassembled WGS sequence"/>
</dbReference>
<organism evidence="2 3">
    <name type="scientific">Phytophthora lilii</name>
    <dbReference type="NCBI Taxonomy" id="2077276"/>
    <lineage>
        <taxon>Eukaryota</taxon>
        <taxon>Sar</taxon>
        <taxon>Stramenopiles</taxon>
        <taxon>Oomycota</taxon>
        <taxon>Peronosporomycetes</taxon>
        <taxon>Peronosporales</taxon>
        <taxon>Peronosporaceae</taxon>
        <taxon>Phytophthora</taxon>
    </lineage>
</organism>
<evidence type="ECO:0000313" key="3">
    <source>
        <dbReference type="Proteomes" id="UP001165083"/>
    </source>
</evidence>
<proteinExistence type="predicted"/>
<accession>A0A9W6TZ11</accession>
<gene>
    <name evidence="2" type="ORF">Plil01_000911500</name>
</gene>